<keyword evidence="2 5" id="KW-0812">Transmembrane</keyword>
<evidence type="ECO:0000256" key="3">
    <source>
        <dbReference type="ARBA" id="ARBA00022989"/>
    </source>
</evidence>
<dbReference type="Proteomes" id="UP000571817">
    <property type="component" value="Unassembled WGS sequence"/>
</dbReference>
<dbReference type="PROSITE" id="PS50850">
    <property type="entry name" value="MFS"/>
    <property type="match status" value="1"/>
</dbReference>
<feature type="transmembrane region" description="Helical" evidence="5">
    <location>
        <begin position="173"/>
        <end position="194"/>
    </location>
</feature>
<evidence type="ECO:0000256" key="5">
    <source>
        <dbReference type="SAM" id="Phobius"/>
    </source>
</evidence>
<keyword evidence="4 5" id="KW-0472">Membrane</keyword>
<dbReference type="RefSeq" id="WP_179483879.1">
    <property type="nucleotide sequence ID" value="NZ_JACCFW010000002.1"/>
</dbReference>
<dbReference type="PANTHER" id="PTHR11662:SF399">
    <property type="entry name" value="FI19708P1-RELATED"/>
    <property type="match status" value="1"/>
</dbReference>
<comment type="subcellular location">
    <subcellularLocation>
        <location evidence="1">Cell membrane</location>
        <topology evidence="1">Multi-pass membrane protein</topology>
    </subcellularLocation>
</comment>
<protein>
    <submittedName>
        <fullName evidence="7">ACS family glucarate transporter-like MFS transporter</fullName>
    </submittedName>
</protein>
<evidence type="ECO:0000256" key="1">
    <source>
        <dbReference type="ARBA" id="ARBA00004651"/>
    </source>
</evidence>
<dbReference type="EMBL" id="JACCFW010000002">
    <property type="protein sequence ID" value="NYJ76489.1"/>
    <property type="molecule type" value="Genomic_DNA"/>
</dbReference>
<feature type="transmembrane region" description="Helical" evidence="5">
    <location>
        <begin position="54"/>
        <end position="71"/>
    </location>
</feature>
<evidence type="ECO:0000313" key="7">
    <source>
        <dbReference type="EMBL" id="NYJ76489.1"/>
    </source>
</evidence>
<evidence type="ECO:0000259" key="6">
    <source>
        <dbReference type="PROSITE" id="PS50850"/>
    </source>
</evidence>
<keyword evidence="8" id="KW-1185">Reference proteome</keyword>
<dbReference type="PANTHER" id="PTHR11662">
    <property type="entry name" value="SOLUTE CARRIER FAMILY 17"/>
    <property type="match status" value="1"/>
</dbReference>
<accession>A0A853DKM2</accession>
<feature type="domain" description="Major facilitator superfamily (MFS) profile" evidence="6">
    <location>
        <begin position="21"/>
        <end position="422"/>
    </location>
</feature>
<feature type="transmembrane region" description="Helical" evidence="5">
    <location>
        <begin position="239"/>
        <end position="260"/>
    </location>
</feature>
<dbReference type="CDD" id="cd17319">
    <property type="entry name" value="MFS_ExuT_GudP_like"/>
    <property type="match status" value="1"/>
</dbReference>
<dbReference type="GO" id="GO:0022857">
    <property type="term" value="F:transmembrane transporter activity"/>
    <property type="evidence" value="ECO:0007669"/>
    <property type="project" value="InterPro"/>
</dbReference>
<feature type="transmembrane region" description="Helical" evidence="5">
    <location>
        <begin position="147"/>
        <end position="167"/>
    </location>
</feature>
<feature type="transmembrane region" description="Helical" evidence="5">
    <location>
        <begin position="332"/>
        <end position="353"/>
    </location>
</feature>
<dbReference type="AlphaFoldDB" id="A0A853DKM2"/>
<dbReference type="InterPro" id="IPR011701">
    <property type="entry name" value="MFS"/>
</dbReference>
<dbReference type="InterPro" id="IPR050382">
    <property type="entry name" value="MFS_Na/Anion_cotransporter"/>
</dbReference>
<name>A0A853DKM2_9MICO</name>
<dbReference type="Pfam" id="PF07690">
    <property type="entry name" value="MFS_1"/>
    <property type="match status" value="1"/>
</dbReference>
<feature type="transmembrane region" description="Helical" evidence="5">
    <location>
        <begin position="16"/>
        <end position="34"/>
    </location>
</feature>
<keyword evidence="3 5" id="KW-1133">Transmembrane helix</keyword>
<evidence type="ECO:0000313" key="8">
    <source>
        <dbReference type="Proteomes" id="UP000571817"/>
    </source>
</evidence>
<dbReference type="Gene3D" id="1.20.1250.20">
    <property type="entry name" value="MFS general substrate transporter like domains"/>
    <property type="match status" value="2"/>
</dbReference>
<dbReference type="GO" id="GO:0005886">
    <property type="term" value="C:plasma membrane"/>
    <property type="evidence" value="ECO:0007669"/>
    <property type="project" value="UniProtKB-SubCell"/>
</dbReference>
<organism evidence="7 8">
    <name type="scientific">Allobranchiibius huperziae</name>
    <dbReference type="NCBI Taxonomy" id="1874116"/>
    <lineage>
        <taxon>Bacteria</taxon>
        <taxon>Bacillati</taxon>
        <taxon>Actinomycetota</taxon>
        <taxon>Actinomycetes</taxon>
        <taxon>Micrococcales</taxon>
        <taxon>Dermacoccaceae</taxon>
        <taxon>Allobranchiibius</taxon>
    </lineage>
</organism>
<evidence type="ECO:0000256" key="4">
    <source>
        <dbReference type="ARBA" id="ARBA00023136"/>
    </source>
</evidence>
<dbReference type="SUPFAM" id="SSF103473">
    <property type="entry name" value="MFS general substrate transporter"/>
    <property type="match status" value="1"/>
</dbReference>
<comment type="caution">
    <text evidence="7">The sequence shown here is derived from an EMBL/GenBank/DDBJ whole genome shotgun (WGS) entry which is preliminary data.</text>
</comment>
<proteinExistence type="predicted"/>
<gene>
    <name evidence="7" type="ORF">HNR15_003507</name>
</gene>
<sequence length="428" mass="46135">MVAVTRASEAAGPTSVRWWIAGGLILPITFVLSLDRTAMTVSAPIIQRDYGFSLNQMSIVLTAFTAAYALFQVPGGILVRRYGARVVLAIAGLWWSLFTFLTPYGGVFLGFVLVRILLGIGQAADWPASVWTLQRWFPHRERSRANSLLLAGLYLGSFIGSPIVVWVADQWGWQASFHTFALLGAVLSLLWFAVVRDDPRQVRAVNMAEAALAAEVDGDTDGVAHISLGTRAFLTSGQFWAIGLQYGLLLLIQSFFTTWLPTYLVQARGLSFKSMGFVGALPWGAMILAVFGTGLLNDRVFRSWQQRKWLAIAGFLVAAGALAVGALTPNNTIMICWMCVSLGGVGVVQVQVWSGCQDLGGRHAATVTGFTNFCGNATLAFGPIFTSALVSIGGNWGLALVVMASAGVFGTLCWLFVHPERSLDARTT</sequence>
<feature type="transmembrane region" description="Helical" evidence="5">
    <location>
        <begin position="280"/>
        <end position="297"/>
    </location>
</feature>
<evidence type="ECO:0000256" key="2">
    <source>
        <dbReference type="ARBA" id="ARBA00022692"/>
    </source>
</evidence>
<reference evidence="7 8" key="1">
    <citation type="submission" date="2020-07" db="EMBL/GenBank/DDBJ databases">
        <title>Sequencing the genomes of 1000 actinobacteria strains.</title>
        <authorList>
            <person name="Klenk H.-P."/>
        </authorList>
    </citation>
    <scope>NUCLEOTIDE SEQUENCE [LARGE SCALE GENOMIC DNA]</scope>
    <source>
        <strain evidence="7 8">DSM 29531</strain>
    </source>
</reference>
<feature type="transmembrane region" description="Helical" evidence="5">
    <location>
        <begin position="309"/>
        <end position="326"/>
    </location>
</feature>
<feature type="transmembrane region" description="Helical" evidence="5">
    <location>
        <begin position="396"/>
        <end position="417"/>
    </location>
</feature>
<dbReference type="InterPro" id="IPR036259">
    <property type="entry name" value="MFS_trans_sf"/>
</dbReference>
<feature type="transmembrane region" description="Helical" evidence="5">
    <location>
        <begin position="365"/>
        <end position="390"/>
    </location>
</feature>
<dbReference type="InterPro" id="IPR020846">
    <property type="entry name" value="MFS_dom"/>
</dbReference>